<dbReference type="Proteomes" id="UP000265703">
    <property type="component" value="Unassembled WGS sequence"/>
</dbReference>
<comment type="caution">
    <text evidence="1">The sequence shown here is derived from an EMBL/GenBank/DDBJ whole genome shotgun (WGS) entry which is preliminary data.</text>
</comment>
<organism evidence="1 2">
    <name type="scientific">Glomus cerebriforme</name>
    <dbReference type="NCBI Taxonomy" id="658196"/>
    <lineage>
        <taxon>Eukaryota</taxon>
        <taxon>Fungi</taxon>
        <taxon>Fungi incertae sedis</taxon>
        <taxon>Mucoromycota</taxon>
        <taxon>Glomeromycotina</taxon>
        <taxon>Glomeromycetes</taxon>
        <taxon>Glomerales</taxon>
        <taxon>Glomeraceae</taxon>
        <taxon>Glomus</taxon>
    </lineage>
</organism>
<sequence>MRVSEVTEVMEVTEGYGSFRGFRGFRFYSCGETSFAQFQKFRPQFTSTKSEKLVTTANERYWLTGICSVCGTKKEIGLNVLSNVEATKCVKKVLPNIKWPRMPKND</sequence>
<reference evidence="1 2" key="1">
    <citation type="submission" date="2018-06" db="EMBL/GenBank/DDBJ databases">
        <title>Comparative genomics reveals the genomic features of Rhizophagus irregularis, R. cerebriforme, R. diaphanum and Gigaspora rosea, and their symbiotic lifestyle signature.</title>
        <authorList>
            <person name="Morin E."/>
            <person name="San Clemente H."/>
            <person name="Chen E.C.H."/>
            <person name="De La Providencia I."/>
            <person name="Hainaut M."/>
            <person name="Kuo A."/>
            <person name="Kohler A."/>
            <person name="Murat C."/>
            <person name="Tang N."/>
            <person name="Roy S."/>
            <person name="Loubradou J."/>
            <person name="Henrissat B."/>
            <person name="Grigoriev I.V."/>
            <person name="Corradi N."/>
            <person name="Roux C."/>
            <person name="Martin F.M."/>
        </authorList>
    </citation>
    <scope>NUCLEOTIDE SEQUENCE [LARGE SCALE GENOMIC DNA]</scope>
    <source>
        <strain evidence="1 2">DAOM 227022</strain>
    </source>
</reference>
<dbReference type="AlphaFoldDB" id="A0A397S2N6"/>
<evidence type="ECO:0000313" key="2">
    <source>
        <dbReference type="Proteomes" id="UP000265703"/>
    </source>
</evidence>
<protein>
    <submittedName>
        <fullName evidence="1">Uncharacterized protein</fullName>
    </submittedName>
</protein>
<gene>
    <name evidence="1" type="ORF">C1645_839060</name>
</gene>
<proteinExistence type="predicted"/>
<dbReference type="EMBL" id="QKYT01001014">
    <property type="protein sequence ID" value="RIA80238.1"/>
    <property type="molecule type" value="Genomic_DNA"/>
</dbReference>
<keyword evidence="2" id="KW-1185">Reference proteome</keyword>
<name>A0A397S2N6_9GLOM</name>
<accession>A0A397S2N6</accession>
<evidence type="ECO:0000313" key="1">
    <source>
        <dbReference type="EMBL" id="RIA80238.1"/>
    </source>
</evidence>